<proteinExistence type="predicted"/>
<protein>
    <submittedName>
        <fullName evidence="2">Fe-S cluster assembly protein SufD</fullName>
    </submittedName>
</protein>
<dbReference type="Proteomes" id="UP000199118">
    <property type="component" value="Unassembled WGS sequence"/>
</dbReference>
<dbReference type="AlphaFoldDB" id="A0A1H2SIB9"/>
<dbReference type="SUPFAM" id="SSF101960">
    <property type="entry name" value="Stabilizer of iron transporter SufD"/>
    <property type="match status" value="1"/>
</dbReference>
<dbReference type="OrthoDB" id="9768262at2"/>
<evidence type="ECO:0000313" key="3">
    <source>
        <dbReference type="Proteomes" id="UP000199118"/>
    </source>
</evidence>
<sequence>MAVPARKIDMAEALLAAHPAPGGEAGWAASARAAAASRLRASGAPVRRDEYWRWTDPASLTAPAPTPAPLPEATAPVFAGVDALEVVIEDGRIVSAPEGMEGVEIATLADAMSRDIHWAKDLFGVLEANGQVPVTRPLAALNTAVATEGLAIRVTGKAPRPILLRGRRKSDSADAVLHHVIRLEPGAELTVLEDGGPGARVNALIEADVADDAALHLIRASGPEAERRGVWQLFARLGRESALKAFAIAAGGRLTRTEQVVELTGDDAAVHLAGACLGDGDDFTHDDTVFVIHDAERCESRQVFKKVLRGTAKGVFQGKILVKEGAQKTDGYQISQGLLLDERAEFLAKPELEIYADDVICSHGSTCGAADENALYYLRARGIPKREAESLLVLSFLGEAIEEIEDEDLAEILREQTAAWVKAGA</sequence>
<accession>A0A1H2SIB9</accession>
<dbReference type="RefSeq" id="WP_092679681.1">
    <property type="nucleotide sequence ID" value="NZ_FNMZ01000001.1"/>
</dbReference>
<keyword evidence="3" id="KW-1185">Reference proteome</keyword>
<dbReference type="PANTHER" id="PTHR43575:SF1">
    <property type="entry name" value="PROTEIN ABCI7, CHLOROPLASTIC"/>
    <property type="match status" value="1"/>
</dbReference>
<reference evidence="2 3" key="1">
    <citation type="submission" date="2016-10" db="EMBL/GenBank/DDBJ databases">
        <authorList>
            <person name="de Groot N.N."/>
        </authorList>
    </citation>
    <scope>NUCLEOTIDE SEQUENCE [LARGE SCALE GENOMIC DNA]</scope>
    <source>
        <strain evidence="2 3">DSM 17890</strain>
    </source>
</reference>
<dbReference type="GO" id="GO:0016226">
    <property type="term" value="P:iron-sulfur cluster assembly"/>
    <property type="evidence" value="ECO:0007669"/>
    <property type="project" value="InterPro"/>
</dbReference>
<dbReference type="InterPro" id="IPR055346">
    <property type="entry name" value="Fe-S_cluster_assembly_SufBD"/>
</dbReference>
<feature type="domain" description="SUF system FeS cluster assembly SufBD core" evidence="1">
    <location>
        <begin position="173"/>
        <end position="396"/>
    </location>
</feature>
<dbReference type="Pfam" id="PF01458">
    <property type="entry name" value="SUFBD_core"/>
    <property type="match status" value="1"/>
</dbReference>
<gene>
    <name evidence="2" type="ORF">SAMN05444336_101660</name>
</gene>
<dbReference type="PANTHER" id="PTHR43575">
    <property type="entry name" value="PROTEIN ABCI7, CHLOROPLASTIC"/>
    <property type="match status" value="1"/>
</dbReference>
<evidence type="ECO:0000313" key="2">
    <source>
        <dbReference type="EMBL" id="SDW30894.1"/>
    </source>
</evidence>
<dbReference type="EMBL" id="FNMZ01000001">
    <property type="protein sequence ID" value="SDW30894.1"/>
    <property type="molecule type" value="Genomic_DNA"/>
</dbReference>
<dbReference type="STRING" id="356660.SAMN05444336_101660"/>
<evidence type="ECO:0000259" key="1">
    <source>
        <dbReference type="Pfam" id="PF01458"/>
    </source>
</evidence>
<dbReference type="InterPro" id="IPR000825">
    <property type="entry name" value="SUF_FeS_clus_asmbl_SufBD_core"/>
</dbReference>
<organism evidence="2 3">
    <name type="scientific">Albimonas donghaensis</name>
    <dbReference type="NCBI Taxonomy" id="356660"/>
    <lineage>
        <taxon>Bacteria</taxon>
        <taxon>Pseudomonadati</taxon>
        <taxon>Pseudomonadota</taxon>
        <taxon>Alphaproteobacteria</taxon>
        <taxon>Rhodobacterales</taxon>
        <taxon>Paracoccaceae</taxon>
        <taxon>Albimonas</taxon>
    </lineage>
</organism>
<dbReference type="InterPro" id="IPR037284">
    <property type="entry name" value="SUF_FeS_clus_asmbl_SufBD_sf"/>
</dbReference>
<name>A0A1H2SIB9_9RHOB</name>